<gene>
    <name evidence="1" type="ORF">G3M56_013595</name>
</gene>
<sequence length="161" mass="17806">MPQTPQSPPELPAIGFLEQMSDEDRKLLSSYGEFIDATEGSELIKEGEPQGQLYLLLSGLLHVSRERNGTRTLLWRAAPGEAIGEVNVFDPGEGSADVTAHEDSRVWRVGREDLETFVDSHPASGAALMLGISRMLSKRLRAMNERFAMLQRAMADHAGWK</sequence>
<name>A0A6B3L6T3_9BACT</name>
<dbReference type="Gene3D" id="2.60.120.10">
    <property type="entry name" value="Jelly Rolls"/>
    <property type="match status" value="1"/>
</dbReference>
<dbReference type="RefSeq" id="WP_164364725.1">
    <property type="nucleotide sequence ID" value="NZ_CP066776.1"/>
</dbReference>
<keyword evidence="2" id="KW-1185">Reference proteome</keyword>
<dbReference type="KEGG" id="soa:G3M56_013595"/>
<dbReference type="EMBL" id="CP066776">
    <property type="protein sequence ID" value="QQL44892.1"/>
    <property type="molecule type" value="Genomic_DNA"/>
</dbReference>
<protein>
    <submittedName>
        <fullName evidence="1">Crp/Fnr family transcriptional regulator</fullName>
    </submittedName>
</protein>
<accession>A0A6B3L6T3</accession>
<dbReference type="CDD" id="cd00038">
    <property type="entry name" value="CAP_ED"/>
    <property type="match status" value="1"/>
</dbReference>
<evidence type="ECO:0000313" key="2">
    <source>
        <dbReference type="Proteomes" id="UP000475117"/>
    </source>
</evidence>
<dbReference type="Proteomes" id="UP000475117">
    <property type="component" value="Chromosome"/>
</dbReference>
<dbReference type="AlphaFoldDB" id="A0A6B3L6T3"/>
<dbReference type="InterPro" id="IPR000595">
    <property type="entry name" value="cNMP-bd_dom"/>
</dbReference>
<dbReference type="PROSITE" id="PS50042">
    <property type="entry name" value="CNMP_BINDING_3"/>
    <property type="match status" value="1"/>
</dbReference>
<proteinExistence type="predicted"/>
<organism evidence="1 2">
    <name type="scientific">Sulfuriroseicoccus oceanibius</name>
    <dbReference type="NCBI Taxonomy" id="2707525"/>
    <lineage>
        <taxon>Bacteria</taxon>
        <taxon>Pseudomonadati</taxon>
        <taxon>Verrucomicrobiota</taxon>
        <taxon>Verrucomicrobiia</taxon>
        <taxon>Verrucomicrobiales</taxon>
        <taxon>Verrucomicrobiaceae</taxon>
        <taxon>Sulfuriroseicoccus</taxon>
    </lineage>
</organism>
<dbReference type="SUPFAM" id="SSF51206">
    <property type="entry name" value="cAMP-binding domain-like"/>
    <property type="match status" value="1"/>
</dbReference>
<dbReference type="Pfam" id="PF00027">
    <property type="entry name" value="cNMP_binding"/>
    <property type="match status" value="1"/>
</dbReference>
<evidence type="ECO:0000313" key="1">
    <source>
        <dbReference type="EMBL" id="QQL44892.1"/>
    </source>
</evidence>
<dbReference type="InterPro" id="IPR014710">
    <property type="entry name" value="RmlC-like_jellyroll"/>
</dbReference>
<dbReference type="SMART" id="SM00100">
    <property type="entry name" value="cNMP"/>
    <property type="match status" value="1"/>
</dbReference>
<reference evidence="1 2" key="1">
    <citation type="submission" date="2020-12" db="EMBL/GenBank/DDBJ databases">
        <title>Sulforoseuscoccus oceanibium gen. nov., sp. nov., a representative of the phylum Verrucomicrobia with special cytoplasmic membrane, and proposal of Sulforoseuscoccusaceae fam. nov.</title>
        <authorList>
            <person name="Xi F."/>
        </authorList>
    </citation>
    <scope>NUCLEOTIDE SEQUENCE [LARGE SCALE GENOMIC DNA]</scope>
    <source>
        <strain evidence="1 2">T37</strain>
    </source>
</reference>
<dbReference type="InterPro" id="IPR018490">
    <property type="entry name" value="cNMP-bd_dom_sf"/>
</dbReference>